<proteinExistence type="predicted"/>
<dbReference type="AlphaFoldDB" id="A0A409WIJ9"/>
<keyword evidence="2" id="KW-1185">Reference proteome</keyword>
<dbReference type="InParanoid" id="A0A409WIJ9"/>
<dbReference type="PANTHER" id="PTHR19879:SF9">
    <property type="entry name" value="TRANSCRIPTION INITIATION FACTOR TFIID SUBUNIT 5"/>
    <property type="match status" value="1"/>
</dbReference>
<dbReference type="Gene3D" id="2.130.10.10">
    <property type="entry name" value="YVTN repeat-like/Quinoprotein amine dehydrogenase"/>
    <property type="match status" value="2"/>
</dbReference>
<name>A0A409WIJ9_PSICY</name>
<dbReference type="InterPro" id="IPR011044">
    <property type="entry name" value="Quino_amine_DH_bsu"/>
</dbReference>
<sequence length="297" mass="31844">MNVKIVDVADCVLRYIPETLRDACYSWISHLIGQESVPTDIVLRQKLQETYGASLSGSPGTGYYIALASSTGSISLSDTTTGNEVPCSVSSDADRTVCSAAVSPDRNYPATGSQNDNVTVGNIQTGERTTHSTNSEIMAKSCLWDVHTGDIVPVFVMAVCGHTSHGVALSPDGRKLAVHDERAVGWTPLPQKGSIAWSQDGTLIATASVENDIVSVWSLQDGIAPRIALEAWSSPTALTLSSDLSLLACIQTYADGSDNAMKQINIWDMRTGKLISKNDVESLNERTRHSLFLLPDD</sequence>
<reference evidence="1 2" key="1">
    <citation type="journal article" date="2018" name="Evol. Lett.">
        <title>Horizontal gene cluster transfer increased hallucinogenic mushroom diversity.</title>
        <authorList>
            <person name="Reynolds H.T."/>
            <person name="Vijayakumar V."/>
            <person name="Gluck-Thaler E."/>
            <person name="Korotkin H.B."/>
            <person name="Matheny P.B."/>
            <person name="Slot J.C."/>
        </authorList>
    </citation>
    <scope>NUCLEOTIDE SEQUENCE [LARGE SCALE GENOMIC DNA]</scope>
    <source>
        <strain evidence="1 2">2631</strain>
    </source>
</reference>
<dbReference type="SUPFAM" id="SSF50969">
    <property type="entry name" value="YVTN repeat-like/Quinoprotein amine dehydrogenase"/>
    <property type="match status" value="1"/>
</dbReference>
<dbReference type="EMBL" id="NHYD01003422">
    <property type="protein sequence ID" value="PPQ78332.1"/>
    <property type="molecule type" value="Genomic_DNA"/>
</dbReference>
<organism evidence="1 2">
    <name type="scientific">Psilocybe cyanescens</name>
    <dbReference type="NCBI Taxonomy" id="93625"/>
    <lineage>
        <taxon>Eukaryota</taxon>
        <taxon>Fungi</taxon>
        <taxon>Dikarya</taxon>
        <taxon>Basidiomycota</taxon>
        <taxon>Agaricomycotina</taxon>
        <taxon>Agaricomycetes</taxon>
        <taxon>Agaricomycetidae</taxon>
        <taxon>Agaricales</taxon>
        <taxon>Agaricineae</taxon>
        <taxon>Strophariaceae</taxon>
        <taxon>Psilocybe</taxon>
    </lineage>
</organism>
<accession>A0A409WIJ9</accession>
<protein>
    <submittedName>
        <fullName evidence="1">Uncharacterized protein</fullName>
    </submittedName>
</protein>
<evidence type="ECO:0000313" key="1">
    <source>
        <dbReference type="EMBL" id="PPQ78332.1"/>
    </source>
</evidence>
<gene>
    <name evidence="1" type="ORF">CVT25_011703</name>
</gene>
<comment type="caution">
    <text evidence="1">The sequence shown here is derived from an EMBL/GenBank/DDBJ whole genome shotgun (WGS) entry which is preliminary data.</text>
</comment>
<evidence type="ECO:0000313" key="2">
    <source>
        <dbReference type="Proteomes" id="UP000283269"/>
    </source>
</evidence>
<dbReference type="InterPro" id="IPR015943">
    <property type="entry name" value="WD40/YVTN_repeat-like_dom_sf"/>
</dbReference>
<dbReference type="Proteomes" id="UP000283269">
    <property type="component" value="Unassembled WGS sequence"/>
</dbReference>
<dbReference type="PANTHER" id="PTHR19879">
    <property type="entry name" value="TRANSCRIPTION INITIATION FACTOR TFIID"/>
    <property type="match status" value="1"/>
</dbReference>